<dbReference type="Gene3D" id="3.40.50.720">
    <property type="entry name" value="NAD(P)-binding Rossmann-like Domain"/>
    <property type="match status" value="1"/>
</dbReference>
<dbReference type="RefSeq" id="WP_090430766.1">
    <property type="nucleotide sequence ID" value="NZ_FNJJ01000006.1"/>
</dbReference>
<dbReference type="EMBL" id="FNJJ01000006">
    <property type="protein sequence ID" value="SDP85022.1"/>
    <property type="molecule type" value="Genomic_DNA"/>
</dbReference>
<sequence>MRILLTGSSGFVGRAVQARLLADGSHHLRCALRKAPITPLNEVEYCLAPSLGADADWSQALAGVDAVIHCAARVHVMQEQAADPLAEFRRANVEGTLRLARQAVAAGARRFVFVSSIKVNGEQTLPGQAYRADDVSNATDPYGISKREAEDGLLKLAAETGLEVVIVRPPLIYGPGVKANFLSMMRWLQRGVPLPFGAIDNRRSLVALDNLVDLLVVCLTHPEASGQRFLVSDGEDLSTTELMRRLSAALGRSARLLPVPQALIEQAAILLGRRQLSQRLCGSLQINMDKTRERLGWTPPLTVDQALAKTAAHYLKELSQ</sequence>
<dbReference type="GeneID" id="300931942"/>
<dbReference type="Pfam" id="PF01370">
    <property type="entry name" value="Epimerase"/>
    <property type="match status" value="1"/>
</dbReference>
<evidence type="ECO:0000313" key="2">
    <source>
        <dbReference type="EMBL" id="SDP85022.1"/>
    </source>
</evidence>
<dbReference type="SUPFAM" id="SSF51735">
    <property type="entry name" value="NAD(P)-binding Rossmann-fold domains"/>
    <property type="match status" value="1"/>
</dbReference>
<dbReference type="GO" id="GO:0004029">
    <property type="term" value="F:aldehyde dehydrogenase (NAD+) activity"/>
    <property type="evidence" value="ECO:0007669"/>
    <property type="project" value="TreeGrafter"/>
</dbReference>
<feature type="domain" description="NAD-dependent epimerase/dehydratase" evidence="1">
    <location>
        <begin position="3"/>
        <end position="226"/>
    </location>
</feature>
<name>A0A1H0W2S9_9GAMM</name>
<accession>A0A1H0W2S9</accession>
<dbReference type="OrthoDB" id="9801056at2"/>
<dbReference type="PANTHER" id="PTHR48079:SF6">
    <property type="entry name" value="NAD(P)-BINDING DOMAIN-CONTAINING PROTEIN-RELATED"/>
    <property type="match status" value="1"/>
</dbReference>
<organism evidence="2 3">
    <name type="scientific">Ectopseudomonas guguanensis</name>
    <dbReference type="NCBI Taxonomy" id="1198456"/>
    <lineage>
        <taxon>Bacteria</taxon>
        <taxon>Pseudomonadati</taxon>
        <taxon>Pseudomonadota</taxon>
        <taxon>Gammaproteobacteria</taxon>
        <taxon>Pseudomonadales</taxon>
        <taxon>Pseudomonadaceae</taxon>
        <taxon>Ectopseudomonas</taxon>
    </lineage>
</organism>
<dbReference type="Proteomes" id="UP000199460">
    <property type="component" value="Unassembled WGS sequence"/>
</dbReference>
<dbReference type="GO" id="GO:0005737">
    <property type="term" value="C:cytoplasm"/>
    <property type="evidence" value="ECO:0007669"/>
    <property type="project" value="TreeGrafter"/>
</dbReference>
<reference evidence="3" key="1">
    <citation type="submission" date="2016-10" db="EMBL/GenBank/DDBJ databases">
        <authorList>
            <person name="Varghese N."/>
            <person name="Submissions S."/>
        </authorList>
    </citation>
    <scope>NUCLEOTIDE SEQUENCE [LARGE SCALE GENOMIC DNA]</scope>
    <source>
        <strain evidence="3">JCM 18416</strain>
    </source>
</reference>
<gene>
    <name evidence="2" type="ORF">SAMN05216213_106199</name>
</gene>
<dbReference type="InterPro" id="IPR036291">
    <property type="entry name" value="NAD(P)-bd_dom_sf"/>
</dbReference>
<evidence type="ECO:0000259" key="1">
    <source>
        <dbReference type="Pfam" id="PF01370"/>
    </source>
</evidence>
<dbReference type="InterPro" id="IPR051783">
    <property type="entry name" value="NAD(P)-dependent_oxidoreduct"/>
</dbReference>
<dbReference type="CDD" id="cd05232">
    <property type="entry name" value="UDP_G4E_4_SDR_e"/>
    <property type="match status" value="1"/>
</dbReference>
<dbReference type="InterPro" id="IPR001509">
    <property type="entry name" value="Epimerase_deHydtase"/>
</dbReference>
<protein>
    <submittedName>
        <fullName evidence="2">UDP-glucose 4-epimerase</fullName>
    </submittedName>
</protein>
<keyword evidence="3" id="KW-1185">Reference proteome</keyword>
<dbReference type="PANTHER" id="PTHR48079">
    <property type="entry name" value="PROTEIN YEEZ"/>
    <property type="match status" value="1"/>
</dbReference>
<proteinExistence type="predicted"/>
<dbReference type="AlphaFoldDB" id="A0A1H0W2S9"/>
<evidence type="ECO:0000313" key="3">
    <source>
        <dbReference type="Proteomes" id="UP000199460"/>
    </source>
</evidence>